<gene>
    <name evidence="1" type="ORF">EXN66_Car022187</name>
</gene>
<dbReference type="Proteomes" id="UP000503349">
    <property type="component" value="Chromosome 24"/>
</dbReference>
<sequence>MDQQRSMAFDKAVAHTCPKILHFTFCNLSAFSTKGHFGLLSLISSVLLELRFKVSCINTCSWISEENRRTDFDLWEIPSCYTLPDYFSPGCCK</sequence>
<keyword evidence="2" id="KW-1185">Reference proteome</keyword>
<organism evidence="1 2">
    <name type="scientific">Channa argus</name>
    <name type="common">Northern snakehead</name>
    <name type="synonym">Ophicephalus argus</name>
    <dbReference type="NCBI Taxonomy" id="215402"/>
    <lineage>
        <taxon>Eukaryota</taxon>
        <taxon>Metazoa</taxon>
        <taxon>Chordata</taxon>
        <taxon>Craniata</taxon>
        <taxon>Vertebrata</taxon>
        <taxon>Euteleostomi</taxon>
        <taxon>Actinopterygii</taxon>
        <taxon>Neopterygii</taxon>
        <taxon>Teleostei</taxon>
        <taxon>Neoteleostei</taxon>
        <taxon>Acanthomorphata</taxon>
        <taxon>Anabantaria</taxon>
        <taxon>Anabantiformes</taxon>
        <taxon>Channoidei</taxon>
        <taxon>Channidae</taxon>
        <taxon>Channa</taxon>
    </lineage>
</organism>
<name>A0A6G1QVC7_CHAAH</name>
<reference evidence="2" key="2">
    <citation type="submission" date="2019-02" db="EMBL/GenBank/DDBJ databases">
        <title>Opniocepnalus argus Var Kimnra genome.</title>
        <authorList>
            <person name="Zhou C."/>
            <person name="Xiao S."/>
        </authorList>
    </citation>
    <scope>NUCLEOTIDE SEQUENCE [LARGE SCALE GENOMIC DNA]</scope>
</reference>
<accession>A0A6G1QVC7</accession>
<proteinExistence type="predicted"/>
<dbReference type="EMBL" id="CM015735">
    <property type="protein sequence ID" value="KAF3706495.1"/>
    <property type="molecule type" value="Genomic_DNA"/>
</dbReference>
<dbReference type="AlphaFoldDB" id="A0A6G1QVC7"/>
<reference evidence="1 2" key="1">
    <citation type="submission" date="2019-02" db="EMBL/GenBank/DDBJ databases">
        <title>Opniocepnalus argus genome.</title>
        <authorList>
            <person name="Zhou C."/>
            <person name="Xiao S."/>
        </authorList>
    </citation>
    <scope>NUCLEOTIDE SEQUENCE [LARGE SCALE GENOMIC DNA]</scope>
    <source>
        <strain evidence="1">OARG1902GOOAL</strain>
        <tissue evidence="1">Muscle</tissue>
    </source>
</reference>
<evidence type="ECO:0000313" key="2">
    <source>
        <dbReference type="Proteomes" id="UP000503349"/>
    </source>
</evidence>
<protein>
    <submittedName>
        <fullName evidence="1">Uncharacterized protein</fullName>
    </submittedName>
</protein>
<evidence type="ECO:0000313" key="1">
    <source>
        <dbReference type="EMBL" id="KAF3706495.1"/>
    </source>
</evidence>